<reference evidence="2" key="1">
    <citation type="submission" date="2019-08" db="EMBL/GenBank/DDBJ databases">
        <title>Complete genome sequence of a mangrove-derived Streptomyces xiamenensis.</title>
        <authorList>
            <person name="Xu J."/>
        </authorList>
    </citation>
    <scope>NUCLEOTIDE SEQUENCE</scope>
    <source>
        <strain evidence="2">318</strain>
    </source>
</reference>
<dbReference type="GO" id="GO:0005524">
    <property type="term" value="F:ATP binding"/>
    <property type="evidence" value="ECO:0007669"/>
    <property type="project" value="UniProtKB-KW"/>
</dbReference>
<feature type="domain" description="DUF302" evidence="1">
    <location>
        <begin position="64"/>
        <end position="126"/>
    </location>
</feature>
<evidence type="ECO:0000259" key="1">
    <source>
        <dbReference type="Pfam" id="PF03625"/>
    </source>
</evidence>
<keyword evidence="2" id="KW-0547">Nucleotide-binding</keyword>
<dbReference type="PANTHER" id="PTHR38342:SF1">
    <property type="entry name" value="SLR5037 PROTEIN"/>
    <property type="match status" value="1"/>
</dbReference>
<dbReference type="SUPFAM" id="SSF103247">
    <property type="entry name" value="TT1751-like"/>
    <property type="match status" value="1"/>
</dbReference>
<dbReference type="PANTHER" id="PTHR38342">
    <property type="entry name" value="SLR5037 PROTEIN"/>
    <property type="match status" value="1"/>
</dbReference>
<evidence type="ECO:0000313" key="3">
    <source>
        <dbReference type="Proteomes" id="UP000034034"/>
    </source>
</evidence>
<dbReference type="AlphaFoldDB" id="A0A0F7FZ04"/>
<keyword evidence="2" id="KW-0067">ATP-binding</keyword>
<dbReference type="EMBL" id="CP009922">
    <property type="protein sequence ID" value="AKG45459.1"/>
    <property type="molecule type" value="Genomic_DNA"/>
</dbReference>
<dbReference type="InterPro" id="IPR005180">
    <property type="entry name" value="DUF302"/>
</dbReference>
<proteinExistence type="predicted"/>
<dbReference type="Gene3D" id="3.30.310.70">
    <property type="entry name" value="TT1751-like domain"/>
    <property type="match status" value="1"/>
</dbReference>
<dbReference type="InterPro" id="IPR035923">
    <property type="entry name" value="TT1751-like_sf"/>
</dbReference>
<dbReference type="PATRIC" id="fig|408015.6.peg.4127"/>
<dbReference type="Proteomes" id="UP000034034">
    <property type="component" value="Chromosome"/>
</dbReference>
<organism evidence="2 3">
    <name type="scientific">Streptomyces xiamenensis</name>
    <dbReference type="NCBI Taxonomy" id="408015"/>
    <lineage>
        <taxon>Bacteria</taxon>
        <taxon>Bacillati</taxon>
        <taxon>Actinomycetota</taxon>
        <taxon>Actinomycetes</taxon>
        <taxon>Kitasatosporales</taxon>
        <taxon>Streptomycetaceae</taxon>
        <taxon>Streptomyces</taxon>
    </lineage>
</organism>
<dbReference type="STRING" id="408015.SXIM_40750"/>
<dbReference type="HOGENOM" id="CLU_126998_1_0_11"/>
<keyword evidence="3" id="KW-1185">Reference proteome</keyword>
<sequence length="159" mass="17018">MRHCVHRAGYPAQYQGAGFSASPKEQRTVPYDRTVRLAVTDFDAATTAVRQALADQGFGILTEIDVRATLKAKLGHDMEEYLILGACNPPLAHRALEADRSIGLLLPCNVVVRRDGDHVLVQALDPDTMVTLTGLDSLKPVADEATARLDAALGALAAT</sequence>
<dbReference type="CDD" id="cd14797">
    <property type="entry name" value="DUF302"/>
    <property type="match status" value="1"/>
</dbReference>
<evidence type="ECO:0000313" key="2">
    <source>
        <dbReference type="EMBL" id="AKG45459.1"/>
    </source>
</evidence>
<dbReference type="Pfam" id="PF03625">
    <property type="entry name" value="DUF302"/>
    <property type="match status" value="1"/>
</dbReference>
<name>A0A0F7FZ04_9ACTN</name>
<accession>A0A0F7FZ04</accession>
<gene>
    <name evidence="2" type="ORF">SXIM_40750</name>
</gene>
<dbReference type="KEGG" id="sxi:SXIM_40750"/>
<protein>
    <submittedName>
        <fullName evidence="2">ABC transporter, ATP-binding protein</fullName>
    </submittedName>
</protein>